<sequence length="31" mass="3914">MSNLEHYMLLIYYWNGVQMDMLYLIKKIYIL</sequence>
<evidence type="ECO:0000313" key="2">
    <source>
        <dbReference type="Proteomes" id="UP000279833"/>
    </source>
</evidence>
<gene>
    <name evidence="1" type="ORF">SCUD_LOCUS23085</name>
</gene>
<dbReference type="WBParaSite" id="SCUD_0002308801-mRNA-1">
    <property type="protein sequence ID" value="SCUD_0002308801-mRNA-1"/>
    <property type="gene ID" value="SCUD_0002308801"/>
</dbReference>
<reference evidence="3" key="1">
    <citation type="submission" date="2016-06" db="UniProtKB">
        <authorList>
            <consortium name="WormBaseParasite"/>
        </authorList>
    </citation>
    <scope>IDENTIFICATION</scope>
</reference>
<dbReference type="EMBL" id="UZAK01051974">
    <property type="protein sequence ID" value="VDP81298.1"/>
    <property type="molecule type" value="Genomic_DNA"/>
</dbReference>
<protein>
    <submittedName>
        <fullName evidence="1 3">Uncharacterized protein</fullName>
    </submittedName>
</protein>
<accession>A0A183L6W6</accession>
<dbReference type="Proteomes" id="UP000279833">
    <property type="component" value="Unassembled WGS sequence"/>
</dbReference>
<dbReference type="AlphaFoldDB" id="A0A183L6W6"/>
<proteinExistence type="predicted"/>
<organism evidence="3">
    <name type="scientific">Schistosoma curassoni</name>
    <dbReference type="NCBI Taxonomy" id="6186"/>
    <lineage>
        <taxon>Eukaryota</taxon>
        <taxon>Metazoa</taxon>
        <taxon>Spiralia</taxon>
        <taxon>Lophotrochozoa</taxon>
        <taxon>Platyhelminthes</taxon>
        <taxon>Trematoda</taxon>
        <taxon>Digenea</taxon>
        <taxon>Strigeidida</taxon>
        <taxon>Schistosomatoidea</taxon>
        <taxon>Schistosomatidae</taxon>
        <taxon>Schistosoma</taxon>
    </lineage>
</organism>
<evidence type="ECO:0000313" key="1">
    <source>
        <dbReference type="EMBL" id="VDP81298.1"/>
    </source>
</evidence>
<reference evidence="1 2" key="2">
    <citation type="submission" date="2018-11" db="EMBL/GenBank/DDBJ databases">
        <authorList>
            <consortium name="Pathogen Informatics"/>
        </authorList>
    </citation>
    <scope>NUCLEOTIDE SEQUENCE [LARGE SCALE GENOMIC DNA]</scope>
    <source>
        <strain evidence="1">Dakar</strain>
        <strain evidence="2">Dakar, Senegal</strain>
    </source>
</reference>
<keyword evidence="2" id="KW-1185">Reference proteome</keyword>
<evidence type="ECO:0000313" key="3">
    <source>
        <dbReference type="WBParaSite" id="SCUD_0002308801-mRNA-1"/>
    </source>
</evidence>
<name>A0A183L6W6_9TREM</name>